<dbReference type="SUPFAM" id="SSF53756">
    <property type="entry name" value="UDP-Glycosyltransferase/glycogen phosphorylase"/>
    <property type="match status" value="1"/>
</dbReference>
<dbReference type="Gene3D" id="3.40.50.2000">
    <property type="entry name" value="Glycogen Phosphorylase B"/>
    <property type="match status" value="2"/>
</dbReference>
<evidence type="ECO:0000259" key="1">
    <source>
        <dbReference type="Pfam" id="PF13439"/>
    </source>
</evidence>
<dbReference type="Pfam" id="PF13692">
    <property type="entry name" value="Glyco_trans_1_4"/>
    <property type="match status" value="1"/>
</dbReference>
<organism evidence="2 3">
    <name type="scientific">Pseudomonas flexibilis</name>
    <dbReference type="NCBI Taxonomy" id="706570"/>
    <lineage>
        <taxon>Bacteria</taxon>
        <taxon>Pseudomonadati</taxon>
        <taxon>Pseudomonadota</taxon>
        <taxon>Gammaproteobacteria</taxon>
        <taxon>Pseudomonadales</taxon>
        <taxon>Pseudomonadaceae</taxon>
        <taxon>Pseudomonas</taxon>
    </lineage>
</organism>
<dbReference type="PANTHER" id="PTHR45947">
    <property type="entry name" value="SULFOQUINOVOSYL TRANSFERASE SQD2"/>
    <property type="match status" value="1"/>
</dbReference>
<dbReference type="GO" id="GO:0016757">
    <property type="term" value="F:glycosyltransferase activity"/>
    <property type="evidence" value="ECO:0007669"/>
    <property type="project" value="UniProtKB-ARBA"/>
</dbReference>
<dbReference type="AlphaFoldDB" id="A0A1N6NIP5"/>
<proteinExistence type="predicted"/>
<evidence type="ECO:0000313" key="2">
    <source>
        <dbReference type="EMBL" id="SIP91913.1"/>
    </source>
</evidence>
<dbReference type="Proteomes" id="UP000186079">
    <property type="component" value="Unassembled WGS sequence"/>
</dbReference>
<dbReference type="InterPro" id="IPR050194">
    <property type="entry name" value="Glycosyltransferase_grp1"/>
</dbReference>
<protein>
    <submittedName>
        <fullName evidence="2">Glycosyltransferase involved in cell wall bisynthesis</fullName>
    </submittedName>
</protein>
<gene>
    <name evidence="2" type="ORF">SAMN05421672_101300</name>
</gene>
<name>A0A1N6NIP5_9PSED</name>
<feature type="domain" description="Glycosyltransferase subfamily 4-like N-terminal" evidence="1">
    <location>
        <begin position="17"/>
        <end position="169"/>
    </location>
</feature>
<dbReference type="InterPro" id="IPR028098">
    <property type="entry name" value="Glyco_trans_4-like_N"/>
</dbReference>
<dbReference type="Pfam" id="PF13439">
    <property type="entry name" value="Glyco_transf_4"/>
    <property type="match status" value="1"/>
</dbReference>
<dbReference type="EMBL" id="FTMC01000001">
    <property type="protein sequence ID" value="SIP91913.1"/>
    <property type="molecule type" value="Genomic_DNA"/>
</dbReference>
<dbReference type="CDD" id="cd03814">
    <property type="entry name" value="GT4-like"/>
    <property type="match status" value="1"/>
</dbReference>
<accession>A0A1N6NIP5</accession>
<dbReference type="PANTHER" id="PTHR45947:SF3">
    <property type="entry name" value="SULFOQUINOVOSYL TRANSFERASE SQD2"/>
    <property type="match status" value="1"/>
</dbReference>
<evidence type="ECO:0000313" key="3">
    <source>
        <dbReference type="Proteomes" id="UP000186079"/>
    </source>
</evidence>
<keyword evidence="2" id="KW-0808">Transferase</keyword>
<reference evidence="2 3" key="1">
    <citation type="submission" date="2017-01" db="EMBL/GenBank/DDBJ databases">
        <authorList>
            <person name="Mah S.A."/>
            <person name="Swanson W.J."/>
            <person name="Moy G.W."/>
            <person name="Vacquier V.D."/>
        </authorList>
    </citation>
    <scope>NUCLEOTIDE SEQUENCE [LARGE SCALE GENOMIC DNA]</scope>
    <source>
        <strain evidence="2 3">ATCC 29606</strain>
    </source>
</reference>
<sequence length="344" mass="38388">MAPMKIVICSDAWHPQVNGVVTTLSRTRDALRAMGHAVTVIGPDRFRSVALPGYAEIRLALLPYRRLRRLLDALQADHIHIATEGSLGWAARRYCLQRGLPFNTSYHTQFPEYVHARYPFVPLAVGYALMRRFHRPAQRTLVATEHMERLLQERGFTHLARWGRGVDIALFRPQARQPAELPTDLPRPLWVYAGRLAVEKNLPAFLELSLPGSKLVIGDGPARRDLQARFAEAHFVGYRFGEELAAFLSAGDVFVFPSRTDTFGLVMLEAMACGLPVAAFPVTGPLDVVRHGETGCLHEDLRQACLGAQNLSAEACRRQAEAMSWEACTQQFLAACRPTPDARK</sequence>